<feature type="transmembrane region" description="Helical" evidence="1">
    <location>
        <begin position="100"/>
        <end position="121"/>
    </location>
</feature>
<feature type="transmembrane region" description="Helical" evidence="1">
    <location>
        <begin position="67"/>
        <end position="88"/>
    </location>
</feature>
<accession>A0A1C7NVF9</accession>
<keyword evidence="1" id="KW-0812">Transmembrane</keyword>
<dbReference type="Proteomes" id="UP000093111">
    <property type="component" value="Unassembled WGS sequence"/>
</dbReference>
<keyword evidence="1" id="KW-1133">Transmembrane helix</keyword>
<reference evidence="2 3" key="1">
    <citation type="journal article" date="2016" name="Syst. Appl. Microbiol.">
        <title>Pararhizobium polonicum sp. nov. isolated from tumors on stone fruit rootstocks.</title>
        <authorList>
            <person name="Pulawska J."/>
            <person name="Kuzmanovic N."/>
            <person name="Willems A."/>
            <person name="Pothier J.F."/>
        </authorList>
    </citation>
    <scope>NUCLEOTIDE SEQUENCE [LARGE SCALE GENOMIC DNA]</scope>
    <source>
        <strain evidence="2 3">F5.1</strain>
    </source>
</reference>
<dbReference type="AlphaFoldDB" id="A0A1C7NVF9"/>
<proteinExistence type="predicted"/>
<protein>
    <submittedName>
        <fullName evidence="2">Uncharacterized protein</fullName>
    </submittedName>
</protein>
<evidence type="ECO:0000256" key="1">
    <source>
        <dbReference type="SAM" id="Phobius"/>
    </source>
</evidence>
<evidence type="ECO:0000313" key="3">
    <source>
        <dbReference type="Proteomes" id="UP000093111"/>
    </source>
</evidence>
<evidence type="ECO:0000313" key="2">
    <source>
        <dbReference type="EMBL" id="OBZ92959.1"/>
    </source>
</evidence>
<feature type="transmembrane region" description="Helical" evidence="1">
    <location>
        <begin position="33"/>
        <end position="61"/>
    </location>
</feature>
<organism evidence="2 3">
    <name type="scientific">Pararhizobium polonicum</name>
    <dbReference type="NCBI Taxonomy" id="1612624"/>
    <lineage>
        <taxon>Bacteria</taxon>
        <taxon>Pseudomonadati</taxon>
        <taxon>Pseudomonadota</taxon>
        <taxon>Alphaproteobacteria</taxon>
        <taxon>Hyphomicrobiales</taxon>
        <taxon>Rhizobiaceae</taxon>
        <taxon>Rhizobium/Agrobacterium group</taxon>
        <taxon>Pararhizobium</taxon>
    </lineage>
</organism>
<sequence>MPPHIIIIGMPPDIMDIMRLQHSMNMSLSMPSIGFISHVMPSAVIVQVIMPIIIGIIMPFIMGMPPIIGIMPFIIGMPPIIGIIGFIIPPIIGFIMPPIIGFIGIMLFIIGIMFMAGFMGLSPGCVGGISCLSDF</sequence>
<name>A0A1C7NVF9_9HYPH</name>
<keyword evidence="3" id="KW-1185">Reference proteome</keyword>
<gene>
    <name evidence="2" type="ORF">ADU59_24185</name>
</gene>
<dbReference type="EMBL" id="LGLV01000017">
    <property type="protein sequence ID" value="OBZ92959.1"/>
    <property type="molecule type" value="Genomic_DNA"/>
</dbReference>
<keyword evidence="1" id="KW-0472">Membrane</keyword>
<comment type="caution">
    <text evidence="2">The sequence shown here is derived from an EMBL/GenBank/DDBJ whole genome shotgun (WGS) entry which is preliminary data.</text>
</comment>